<dbReference type="RefSeq" id="WP_230792163.1">
    <property type="nucleotide sequence ID" value="NZ_JAJNCO010000016.1"/>
</dbReference>
<feature type="region of interest" description="Disordered" evidence="1">
    <location>
        <begin position="1"/>
        <end position="62"/>
    </location>
</feature>
<organism evidence="2 3">
    <name type="scientific">Rhodococcus rhodochrous</name>
    <dbReference type="NCBI Taxonomy" id="1829"/>
    <lineage>
        <taxon>Bacteria</taxon>
        <taxon>Bacillati</taxon>
        <taxon>Actinomycetota</taxon>
        <taxon>Actinomycetes</taxon>
        <taxon>Mycobacteriales</taxon>
        <taxon>Nocardiaceae</taxon>
        <taxon>Rhodococcus</taxon>
    </lineage>
</organism>
<evidence type="ECO:0000313" key="3">
    <source>
        <dbReference type="Proteomes" id="UP001198630"/>
    </source>
</evidence>
<dbReference type="Pfam" id="PF16259">
    <property type="entry name" value="DUF4913"/>
    <property type="match status" value="1"/>
</dbReference>
<accession>A0AAW4XMB8</accession>
<feature type="compositionally biased region" description="Acidic residues" evidence="1">
    <location>
        <begin position="10"/>
        <end position="59"/>
    </location>
</feature>
<protein>
    <submittedName>
        <fullName evidence="2">DUF4913 domain-containing protein</fullName>
    </submittedName>
</protein>
<evidence type="ECO:0000313" key="2">
    <source>
        <dbReference type="EMBL" id="MCD2114056.1"/>
    </source>
</evidence>
<sequence>MVEVNIAASDEWDTSNEAPDGDDWDGEFESEDDYDGELEPDQYEDETDDAVDEYEDEADALPTKEPKFANVIEWVNGFFLPVIRRRISDNDGGLSWDPRWWAYPEVVARLTALHQAWEEARASDSMSAMSVWWIQHLEPHLRVILDGDTGPMSNAKSDRSFMGWPVMPADPIPPNLIGRILGQHG</sequence>
<dbReference type="AlphaFoldDB" id="A0AAW4XMB8"/>
<reference evidence="2" key="1">
    <citation type="submission" date="2021-11" db="EMBL/GenBank/DDBJ databases">
        <title>Development of a sustainable strategy for remediation of hydrocarbon-contaminated territories based on the waste exchange concept.</title>
        <authorList>
            <person name="Elkin A."/>
        </authorList>
    </citation>
    <scope>NUCLEOTIDE SEQUENCE</scope>
    <source>
        <strain evidence="2">IEGM 757</strain>
    </source>
</reference>
<dbReference type="EMBL" id="JAJNCO010000016">
    <property type="protein sequence ID" value="MCD2114056.1"/>
    <property type="molecule type" value="Genomic_DNA"/>
</dbReference>
<dbReference type="Proteomes" id="UP001198630">
    <property type="component" value="Unassembled WGS sequence"/>
</dbReference>
<comment type="caution">
    <text evidence="2">The sequence shown here is derived from an EMBL/GenBank/DDBJ whole genome shotgun (WGS) entry which is preliminary data.</text>
</comment>
<dbReference type="InterPro" id="IPR032584">
    <property type="entry name" value="DUF4913"/>
</dbReference>
<name>A0AAW4XMB8_RHORH</name>
<gene>
    <name evidence="2" type="ORF">LQ384_23350</name>
</gene>
<proteinExistence type="predicted"/>
<evidence type="ECO:0000256" key="1">
    <source>
        <dbReference type="SAM" id="MobiDB-lite"/>
    </source>
</evidence>